<keyword evidence="5 6" id="KW-0234">DNA repair</keyword>
<organism evidence="7 8">
    <name type="scientific">Fuerstiella marisgermanici</name>
    <dbReference type="NCBI Taxonomy" id="1891926"/>
    <lineage>
        <taxon>Bacteria</taxon>
        <taxon>Pseudomonadati</taxon>
        <taxon>Planctomycetota</taxon>
        <taxon>Planctomycetia</taxon>
        <taxon>Planctomycetales</taxon>
        <taxon>Planctomycetaceae</taxon>
        <taxon>Fuerstiella</taxon>
    </lineage>
</organism>
<dbReference type="InterPro" id="IPR004603">
    <property type="entry name" value="DNA_mismatch_endonuc_vsr"/>
</dbReference>
<dbReference type="InterPro" id="IPR011335">
    <property type="entry name" value="Restrct_endonuc-II-like"/>
</dbReference>
<dbReference type="KEGG" id="fmr:Fuma_00742"/>
<evidence type="ECO:0000256" key="6">
    <source>
        <dbReference type="PIRNR" id="PIRNR018267"/>
    </source>
</evidence>
<name>A0A1P8WAU0_9PLAN</name>
<dbReference type="AlphaFoldDB" id="A0A1P8WAU0"/>
<dbReference type="EMBL" id="CP017641">
    <property type="protein sequence ID" value="APZ91156.1"/>
    <property type="molecule type" value="Genomic_DNA"/>
</dbReference>
<comment type="function">
    <text evidence="6">May nick specific sequences that contain T:G mispairs resulting from m5C-deamination.</text>
</comment>
<dbReference type="CDD" id="cd00221">
    <property type="entry name" value="Vsr"/>
    <property type="match status" value="1"/>
</dbReference>
<evidence type="ECO:0000313" key="8">
    <source>
        <dbReference type="Proteomes" id="UP000187735"/>
    </source>
</evidence>
<evidence type="ECO:0000313" key="7">
    <source>
        <dbReference type="EMBL" id="APZ91156.1"/>
    </source>
</evidence>
<dbReference type="RefSeq" id="WP_077022961.1">
    <property type="nucleotide sequence ID" value="NZ_CP017641.1"/>
</dbReference>
<evidence type="ECO:0000256" key="2">
    <source>
        <dbReference type="ARBA" id="ARBA00022759"/>
    </source>
</evidence>
<dbReference type="Pfam" id="PF03852">
    <property type="entry name" value="Vsr"/>
    <property type="match status" value="1"/>
</dbReference>
<dbReference type="SUPFAM" id="SSF52980">
    <property type="entry name" value="Restriction endonuclease-like"/>
    <property type="match status" value="1"/>
</dbReference>
<dbReference type="STRING" id="1891926.Fuma_00742"/>
<keyword evidence="2 6" id="KW-0255">Endonuclease</keyword>
<dbReference type="NCBIfam" id="TIGR00632">
    <property type="entry name" value="vsr"/>
    <property type="match status" value="1"/>
</dbReference>
<dbReference type="EC" id="3.1.-.-" evidence="6"/>
<dbReference type="GO" id="GO:0016787">
    <property type="term" value="F:hydrolase activity"/>
    <property type="evidence" value="ECO:0007669"/>
    <property type="project" value="UniProtKB-KW"/>
</dbReference>
<accession>A0A1P8WAU0</accession>
<dbReference type="OrthoDB" id="9801520at2"/>
<evidence type="ECO:0000256" key="3">
    <source>
        <dbReference type="ARBA" id="ARBA00022763"/>
    </source>
</evidence>
<dbReference type="GO" id="GO:0006298">
    <property type="term" value="P:mismatch repair"/>
    <property type="evidence" value="ECO:0007669"/>
    <property type="project" value="UniProtKB-UniRule"/>
</dbReference>
<sequence>MADVHSQEQRSFNMSRIRGKDTKPEMIVRSLVHRMGFRFRLHRKDLPGKPDLVLPRLQKVIQVHGCFWHMHRCRYGKVVPKTNAEFWQAKRQGNVDRDRRNQRLLKRQGWDQLVIWECWTREPASKVVPRLEKFLRCD</sequence>
<dbReference type="GO" id="GO:0004519">
    <property type="term" value="F:endonuclease activity"/>
    <property type="evidence" value="ECO:0007669"/>
    <property type="project" value="UniProtKB-KW"/>
</dbReference>
<dbReference type="Gene3D" id="3.40.960.10">
    <property type="entry name" value="VSR Endonuclease"/>
    <property type="match status" value="1"/>
</dbReference>
<proteinExistence type="inferred from homology"/>
<dbReference type="Proteomes" id="UP000187735">
    <property type="component" value="Chromosome"/>
</dbReference>
<reference evidence="7 8" key="1">
    <citation type="journal article" date="2016" name="Front. Microbiol.">
        <title>Fuerstia marisgermanicae gen. nov., sp. nov., an Unusual Member of the Phylum Planctomycetes from the German Wadden Sea.</title>
        <authorList>
            <person name="Kohn T."/>
            <person name="Heuer A."/>
            <person name="Jogler M."/>
            <person name="Vollmers J."/>
            <person name="Boedeker C."/>
            <person name="Bunk B."/>
            <person name="Rast P."/>
            <person name="Borchert D."/>
            <person name="Glockner I."/>
            <person name="Freese H.M."/>
            <person name="Klenk H.P."/>
            <person name="Overmann J."/>
            <person name="Kaster A.K."/>
            <person name="Rohde M."/>
            <person name="Wiegand S."/>
            <person name="Jogler C."/>
        </authorList>
    </citation>
    <scope>NUCLEOTIDE SEQUENCE [LARGE SCALE GENOMIC DNA]</scope>
    <source>
        <strain evidence="7 8">NH11</strain>
    </source>
</reference>
<evidence type="ECO:0000256" key="1">
    <source>
        <dbReference type="ARBA" id="ARBA00022722"/>
    </source>
</evidence>
<keyword evidence="3 6" id="KW-0227">DNA damage</keyword>
<keyword evidence="8" id="KW-1185">Reference proteome</keyword>
<evidence type="ECO:0000256" key="4">
    <source>
        <dbReference type="ARBA" id="ARBA00022801"/>
    </source>
</evidence>
<dbReference type="PIRSF" id="PIRSF018267">
    <property type="entry name" value="VSR_endonuc"/>
    <property type="match status" value="1"/>
</dbReference>
<evidence type="ECO:0000256" key="5">
    <source>
        <dbReference type="ARBA" id="ARBA00023204"/>
    </source>
</evidence>
<comment type="similarity">
    <text evidence="6">Belongs to the vsr family.</text>
</comment>
<keyword evidence="1 6" id="KW-0540">Nuclease</keyword>
<protein>
    <recommendedName>
        <fullName evidence="6">Very short patch repair endonuclease</fullName>
        <ecNumber evidence="6">3.1.-.-</ecNumber>
    </recommendedName>
</protein>
<gene>
    <name evidence="7" type="primary">vsr</name>
    <name evidence="7" type="ORF">Fuma_00742</name>
</gene>
<keyword evidence="4 6" id="KW-0378">Hydrolase</keyword>